<evidence type="ECO:0000259" key="11">
    <source>
        <dbReference type="Pfam" id="PF08436"/>
    </source>
</evidence>
<dbReference type="GO" id="GO:0016853">
    <property type="term" value="F:isomerase activity"/>
    <property type="evidence" value="ECO:0007669"/>
    <property type="project" value="UniProtKB-KW"/>
</dbReference>
<dbReference type="STRING" id="314285.KT71_19028"/>
<dbReference type="NCBIfam" id="TIGR00243">
    <property type="entry name" value="Dxr"/>
    <property type="match status" value="1"/>
</dbReference>
<comment type="caution">
    <text evidence="13">The sequence shown here is derived from an EMBL/GenBank/DDBJ whole genome shotgun (WGS) entry which is preliminary data.</text>
</comment>
<dbReference type="InterPro" id="IPR036291">
    <property type="entry name" value="NAD(P)-bd_dom_sf"/>
</dbReference>
<evidence type="ECO:0000256" key="4">
    <source>
        <dbReference type="ARBA" id="ARBA00022857"/>
    </source>
</evidence>
<evidence type="ECO:0000313" key="13">
    <source>
        <dbReference type="EMBL" id="EAQ96189.2"/>
    </source>
</evidence>
<keyword evidence="14" id="KW-1185">Reference proteome</keyword>
<keyword evidence="13" id="KW-0413">Isomerase</keyword>
<dbReference type="InterPro" id="IPR013512">
    <property type="entry name" value="DXP_reductoisomerase_N"/>
</dbReference>
<evidence type="ECO:0000256" key="7">
    <source>
        <dbReference type="ARBA" id="ARBA00023229"/>
    </source>
</evidence>
<feature type="binding site" evidence="9">
    <location>
        <position position="187"/>
    </location>
    <ligand>
        <name>1-deoxy-D-xylulose 5-phosphate</name>
        <dbReference type="ChEBI" id="CHEBI:57792"/>
    </ligand>
</feature>
<comment type="catalytic activity">
    <reaction evidence="8">
        <text>2-C-methyl-D-erythritol 4-phosphate + NADP(+) = 1-deoxy-D-xylulose 5-phosphate + NADPH + H(+)</text>
        <dbReference type="Rhea" id="RHEA:13717"/>
        <dbReference type="ChEBI" id="CHEBI:15378"/>
        <dbReference type="ChEBI" id="CHEBI:57783"/>
        <dbReference type="ChEBI" id="CHEBI:57792"/>
        <dbReference type="ChEBI" id="CHEBI:58262"/>
        <dbReference type="ChEBI" id="CHEBI:58349"/>
        <dbReference type="EC" id="1.1.1.267"/>
    </reaction>
    <physiologicalReaction direction="right-to-left" evidence="8">
        <dbReference type="Rhea" id="RHEA:13719"/>
    </physiologicalReaction>
</comment>
<feature type="binding site" evidence="9">
    <location>
        <position position="232"/>
    </location>
    <ligand>
        <name>1-deoxy-D-xylulose 5-phosphate</name>
        <dbReference type="ChEBI" id="CHEBI:57792"/>
    </ligand>
</feature>
<feature type="binding site" evidence="9">
    <location>
        <position position="158"/>
    </location>
    <ligand>
        <name>1-deoxy-D-xylulose 5-phosphate</name>
        <dbReference type="ChEBI" id="CHEBI:57792"/>
    </ligand>
</feature>
<comment type="function">
    <text evidence="9">Catalyzes the NADPH-dependent rearrangement and reduction of 1-deoxy-D-xylulose-5-phosphate (DXP) to 2-C-methyl-D-erythritol 4-phosphate (MEP).</text>
</comment>
<evidence type="ECO:0000259" key="12">
    <source>
        <dbReference type="Pfam" id="PF13288"/>
    </source>
</evidence>
<dbReference type="Pfam" id="PF08436">
    <property type="entry name" value="DXP_redisom_C"/>
    <property type="match status" value="1"/>
</dbReference>
<feature type="domain" description="1-deoxy-D-xylulose 5-phosphate reductoisomerase C-terminal" evidence="11">
    <location>
        <begin position="152"/>
        <end position="240"/>
    </location>
</feature>
<dbReference type="NCBIfam" id="NF009114">
    <property type="entry name" value="PRK12464.1"/>
    <property type="match status" value="1"/>
</dbReference>
<dbReference type="InterPro" id="IPR013644">
    <property type="entry name" value="DXP_reductoisomerase_C"/>
</dbReference>
<dbReference type="HOGENOM" id="CLU_035714_4_0_6"/>
<organism evidence="13 14">
    <name type="scientific">Congregibacter litoralis KT71</name>
    <dbReference type="NCBI Taxonomy" id="314285"/>
    <lineage>
        <taxon>Bacteria</taxon>
        <taxon>Pseudomonadati</taxon>
        <taxon>Pseudomonadota</taxon>
        <taxon>Gammaproteobacteria</taxon>
        <taxon>Cellvibrionales</taxon>
        <taxon>Halieaceae</taxon>
        <taxon>Congregibacter</taxon>
    </lineage>
</organism>
<dbReference type="GO" id="GO:0070402">
    <property type="term" value="F:NADPH binding"/>
    <property type="evidence" value="ECO:0007669"/>
    <property type="project" value="InterPro"/>
</dbReference>
<proteinExistence type="inferred from homology"/>
<evidence type="ECO:0000256" key="6">
    <source>
        <dbReference type="ARBA" id="ARBA00023211"/>
    </source>
</evidence>
<feature type="binding site" evidence="9">
    <location>
        <position position="157"/>
    </location>
    <ligand>
        <name>1-deoxy-D-xylulose 5-phosphate</name>
        <dbReference type="ChEBI" id="CHEBI:57792"/>
    </ligand>
</feature>
<dbReference type="SUPFAM" id="SSF69055">
    <property type="entry name" value="1-deoxy-D-xylulose-5-phosphate reductoisomerase, C-terminal domain"/>
    <property type="match status" value="1"/>
</dbReference>
<keyword evidence="9" id="KW-0460">Magnesium</keyword>
<dbReference type="Gene3D" id="3.40.50.720">
    <property type="entry name" value="NAD(P)-binding Rossmann-like Domain"/>
    <property type="match status" value="1"/>
</dbReference>
<feature type="binding site" evidence="9">
    <location>
        <position position="16"/>
    </location>
    <ligand>
        <name>NADPH</name>
        <dbReference type="ChEBI" id="CHEBI:57783"/>
    </ligand>
</feature>
<dbReference type="Gene3D" id="1.10.1740.10">
    <property type="match status" value="1"/>
</dbReference>
<protein>
    <recommendedName>
        <fullName evidence="9">1-deoxy-D-xylulose 5-phosphate reductoisomerase</fullName>
        <shortName evidence="9">DXP reductoisomerase</shortName>
        <ecNumber evidence="9">1.1.1.267</ecNumber>
    </recommendedName>
    <alternativeName>
        <fullName evidence="9">1-deoxyxylulose-5-phosphate reductoisomerase</fullName>
    </alternativeName>
    <alternativeName>
        <fullName evidence="9">2-C-methyl-D-erythritol 4-phosphate synthase</fullName>
    </alternativeName>
</protein>
<feature type="binding site" evidence="9">
    <location>
        <position position="42"/>
    </location>
    <ligand>
        <name>NADPH</name>
        <dbReference type="ChEBI" id="CHEBI:57783"/>
    </ligand>
</feature>
<reference evidence="13 14" key="1">
    <citation type="journal article" date="2007" name="Proc. Natl. Acad. Sci. U.S.A.">
        <title>Characterization of a marine gammaproteobacterium capable of aerobic anoxygenic photosynthesis.</title>
        <authorList>
            <person name="Fuchs B.M."/>
            <person name="Spring S."/>
            <person name="Teeling H."/>
            <person name="Quast C."/>
            <person name="Wulf J."/>
            <person name="Schattenhofer M."/>
            <person name="Yan S."/>
            <person name="Ferriera S."/>
            <person name="Johnson J."/>
            <person name="Glockner F.O."/>
            <person name="Amann R."/>
        </authorList>
    </citation>
    <scope>NUCLEOTIDE SEQUENCE [LARGE SCALE GENOMIC DNA]</scope>
    <source>
        <strain evidence="13">KT71</strain>
    </source>
</reference>
<dbReference type="PIRSF" id="PIRSF006205">
    <property type="entry name" value="Dxp_reductismrs"/>
    <property type="match status" value="1"/>
</dbReference>
<dbReference type="Proteomes" id="UP000019205">
    <property type="component" value="Chromosome"/>
</dbReference>
<dbReference type="GO" id="GO:0030145">
    <property type="term" value="F:manganese ion binding"/>
    <property type="evidence" value="ECO:0007669"/>
    <property type="project" value="TreeGrafter"/>
</dbReference>
<feature type="binding site" evidence="9">
    <location>
        <position position="210"/>
    </location>
    <ligand>
        <name>1-deoxy-D-xylulose 5-phosphate</name>
        <dbReference type="ChEBI" id="CHEBI:57792"/>
    </ligand>
</feature>
<evidence type="ECO:0000256" key="8">
    <source>
        <dbReference type="ARBA" id="ARBA00048543"/>
    </source>
</evidence>
<feature type="binding site" evidence="9">
    <location>
        <position position="158"/>
    </location>
    <ligand>
        <name>Mn(2+)</name>
        <dbReference type="ChEBI" id="CHEBI:29035"/>
    </ligand>
</feature>
<dbReference type="Pfam" id="PF13288">
    <property type="entry name" value="DXPR_C"/>
    <property type="match status" value="1"/>
</dbReference>
<sequence>MSAAGVQRVAVLGSNGSIGVNTLDVLQKHPDRFEVFALGARRSVDAVFEQCRQCQPRYAVLTDETAAAELARRVAAEGGMKTEVLAGPGALEAIAAHDEVDTVMAAIVGSAGMASALAAARAGKRLLLANKEALVTAGGLLMRAVEEGGAILLPVDSEHNAIFQCLPVDARARPQSDGVAGLILTASGGPFRGKDREFLSQVTPEQACAHPNWDMGRKISVDSASLMNKGLELAEACWLFDVAEDQVEVVVHPQSIIHSLVRYADGSVLAQLGEPDMRTPIACCLAWPERIDGGVKALDLIEAARLDFEPPDMAAFPCLRIARECIASGGSAMAVCNAANEIAVGAFLEGQIGFLDIAVVIEAALAGIPLIEPGSLAEVEDVDSQARAFAKQFVHQGLQKGAAVSTGGRSNRASVGSKGA</sequence>
<evidence type="ECO:0000256" key="1">
    <source>
        <dbReference type="ARBA" id="ARBA00005094"/>
    </source>
</evidence>
<dbReference type="GO" id="GO:0030604">
    <property type="term" value="F:1-deoxy-D-xylulose-5-phosphate reductoisomerase activity"/>
    <property type="evidence" value="ECO:0007669"/>
    <property type="project" value="UniProtKB-UniRule"/>
</dbReference>
<name>A4ACH5_9GAMM</name>
<feature type="binding site" evidence="9">
    <location>
        <position position="131"/>
    </location>
    <ligand>
        <name>1-deoxy-D-xylulose 5-phosphate</name>
        <dbReference type="ChEBI" id="CHEBI:57792"/>
    </ligand>
</feature>
<dbReference type="OrthoDB" id="9806546at2"/>
<dbReference type="InterPro" id="IPR026877">
    <property type="entry name" value="DXPR_C"/>
</dbReference>
<reference evidence="13 14" key="2">
    <citation type="journal article" date="2009" name="PLoS ONE">
        <title>The photosynthetic apparatus and its regulation in the aerobic gammaproteobacterium Congregibacter litoralis gen. nov., sp. nov.</title>
        <authorList>
            <person name="Spring S."/>
            <person name="Lunsdorf H."/>
            <person name="Fuchs B.M."/>
            <person name="Tindall B.J."/>
        </authorList>
    </citation>
    <scope>NUCLEOTIDE SEQUENCE [LARGE SCALE GENOMIC DNA]</scope>
    <source>
        <strain evidence="13">KT71</strain>
    </source>
</reference>
<evidence type="ECO:0000256" key="9">
    <source>
        <dbReference type="HAMAP-Rule" id="MF_00183"/>
    </source>
</evidence>
<feature type="binding site" evidence="9">
    <location>
        <position position="216"/>
    </location>
    <ligand>
        <name>NADPH</name>
        <dbReference type="ChEBI" id="CHEBI:57783"/>
    </ligand>
</feature>
<keyword evidence="3 9" id="KW-0479">Metal-binding</keyword>
<keyword evidence="5 9" id="KW-0560">Oxidoreductase</keyword>
<feature type="binding site" evidence="9">
    <location>
        <position position="130"/>
    </location>
    <ligand>
        <name>NADPH</name>
        <dbReference type="ChEBI" id="CHEBI:57783"/>
    </ligand>
</feature>
<dbReference type="InterPro" id="IPR003821">
    <property type="entry name" value="DXP_reductoisomerase"/>
</dbReference>
<evidence type="ECO:0000259" key="10">
    <source>
        <dbReference type="Pfam" id="PF02670"/>
    </source>
</evidence>
<dbReference type="FunFam" id="3.40.50.720:FF:000045">
    <property type="entry name" value="1-deoxy-D-xylulose 5-phosphate reductoisomerase"/>
    <property type="match status" value="1"/>
</dbReference>
<accession>A4ACH5</accession>
<evidence type="ECO:0000256" key="2">
    <source>
        <dbReference type="ARBA" id="ARBA00006825"/>
    </source>
</evidence>
<evidence type="ECO:0000313" key="14">
    <source>
        <dbReference type="Proteomes" id="UP000019205"/>
    </source>
</evidence>
<feature type="binding site" evidence="9">
    <location>
        <position position="156"/>
    </location>
    <ligand>
        <name>Mn(2+)</name>
        <dbReference type="ChEBI" id="CHEBI:29035"/>
    </ligand>
</feature>
<comment type="similarity">
    <text evidence="2 9">Belongs to the DXR family.</text>
</comment>
<feature type="binding site" evidence="9">
    <location>
        <position position="229"/>
    </location>
    <ligand>
        <name>1-deoxy-D-xylulose 5-phosphate</name>
        <dbReference type="ChEBI" id="CHEBI:57792"/>
    </ligand>
</feature>
<dbReference type="InterPro" id="IPR036169">
    <property type="entry name" value="DXPR_C_sf"/>
</dbReference>
<dbReference type="eggNOG" id="COG0743">
    <property type="taxonomic scope" value="Bacteria"/>
</dbReference>
<feature type="domain" description="1-deoxy-D-xylulose 5-phosphate reductoisomerase N-terminal" evidence="10">
    <location>
        <begin position="9"/>
        <end position="138"/>
    </location>
</feature>
<feature type="domain" description="DXP reductoisomerase C-terminal" evidence="12">
    <location>
        <begin position="272"/>
        <end position="388"/>
    </location>
</feature>
<dbReference type="SUPFAM" id="SSF55347">
    <property type="entry name" value="Glyceraldehyde-3-phosphate dehydrogenase-like, C-terminal domain"/>
    <property type="match status" value="1"/>
</dbReference>
<feature type="binding site" evidence="9">
    <location>
        <position position="228"/>
    </location>
    <ligand>
        <name>1-deoxy-D-xylulose 5-phosphate</name>
        <dbReference type="ChEBI" id="CHEBI:57792"/>
    </ligand>
</feature>
<dbReference type="NCBIfam" id="NF003938">
    <property type="entry name" value="PRK05447.1-1"/>
    <property type="match status" value="1"/>
</dbReference>
<keyword evidence="6 9" id="KW-0464">Manganese</keyword>
<dbReference type="HAMAP" id="MF_00183">
    <property type="entry name" value="DXP_reductoisom"/>
    <property type="match status" value="1"/>
</dbReference>
<dbReference type="PANTHER" id="PTHR30525:SF0">
    <property type="entry name" value="1-DEOXY-D-XYLULOSE 5-PHOSPHATE REDUCTOISOMERASE, CHLOROPLASTIC"/>
    <property type="match status" value="1"/>
</dbReference>
<feature type="binding site" evidence="9">
    <location>
        <position position="17"/>
    </location>
    <ligand>
        <name>NADPH</name>
        <dbReference type="ChEBI" id="CHEBI:57783"/>
    </ligand>
</feature>
<comment type="pathway">
    <text evidence="1 9">Isoprenoid biosynthesis; isopentenyl diphosphate biosynthesis via DXP pathway; isopentenyl diphosphate from 1-deoxy-D-xylulose 5-phosphate: step 1/6.</text>
</comment>
<feature type="binding site" evidence="9">
    <location>
        <position position="132"/>
    </location>
    <ligand>
        <name>NADPH</name>
        <dbReference type="ChEBI" id="CHEBI:57783"/>
    </ligand>
</feature>
<dbReference type="Pfam" id="PF02670">
    <property type="entry name" value="DXP_reductoisom"/>
    <property type="match status" value="1"/>
</dbReference>
<comment type="cofactor">
    <cofactor evidence="9">
        <name>Mg(2+)</name>
        <dbReference type="ChEBI" id="CHEBI:18420"/>
    </cofactor>
    <cofactor evidence="9">
        <name>Mn(2+)</name>
        <dbReference type="ChEBI" id="CHEBI:29035"/>
    </cofactor>
</comment>
<evidence type="ECO:0000256" key="3">
    <source>
        <dbReference type="ARBA" id="ARBA00022723"/>
    </source>
</evidence>
<dbReference type="EC" id="1.1.1.267" evidence="9"/>
<feature type="binding site" evidence="9">
    <location>
        <position position="223"/>
    </location>
    <ligand>
        <name>1-deoxy-D-xylulose 5-phosphate</name>
        <dbReference type="ChEBI" id="CHEBI:57792"/>
    </ligand>
</feature>
<dbReference type="AlphaFoldDB" id="A4ACH5"/>
<dbReference type="SUPFAM" id="SSF51735">
    <property type="entry name" value="NAD(P)-binding Rossmann-fold domains"/>
    <property type="match status" value="1"/>
</dbReference>
<dbReference type="UniPathway" id="UPA00056">
    <property type="reaction ID" value="UER00092"/>
</dbReference>
<evidence type="ECO:0000256" key="5">
    <source>
        <dbReference type="ARBA" id="ARBA00023002"/>
    </source>
</evidence>
<feature type="binding site" evidence="9">
    <location>
        <position position="232"/>
    </location>
    <ligand>
        <name>Mn(2+)</name>
        <dbReference type="ChEBI" id="CHEBI:29035"/>
    </ligand>
</feature>
<dbReference type="EMBL" id="AAOA02000005">
    <property type="protein sequence ID" value="EAQ96189.2"/>
    <property type="molecule type" value="Genomic_DNA"/>
</dbReference>
<dbReference type="GO" id="GO:0051484">
    <property type="term" value="P:isopentenyl diphosphate biosynthetic process, methylerythritol 4-phosphate pathway involved in terpenoid biosynthetic process"/>
    <property type="evidence" value="ECO:0007669"/>
    <property type="project" value="UniProtKB-ARBA"/>
</dbReference>
<comment type="caution">
    <text evidence="9">Lacks conserved residue(s) required for the propagation of feature annotation.</text>
</comment>
<dbReference type="RefSeq" id="WP_023660433.1">
    <property type="nucleotide sequence ID" value="NZ_CM002299.1"/>
</dbReference>
<feature type="binding site" evidence="9">
    <location>
        <position position="18"/>
    </location>
    <ligand>
        <name>NADPH</name>
        <dbReference type="ChEBI" id="CHEBI:57783"/>
    </ligand>
</feature>
<keyword evidence="7 9" id="KW-0414">Isoprene biosynthesis</keyword>
<keyword evidence="4 9" id="KW-0521">NADP</keyword>
<dbReference type="PANTHER" id="PTHR30525">
    <property type="entry name" value="1-DEOXY-D-XYLULOSE 5-PHOSPHATE REDUCTOISOMERASE"/>
    <property type="match status" value="1"/>
</dbReference>
<gene>
    <name evidence="9" type="primary">dxr</name>
    <name evidence="13" type="ORF">KT71_19028</name>
</gene>